<evidence type="ECO:0000313" key="9">
    <source>
        <dbReference type="Proteomes" id="UP000264353"/>
    </source>
</evidence>
<feature type="region of interest" description="Disordered" evidence="5">
    <location>
        <begin position="154"/>
        <end position="183"/>
    </location>
</feature>
<evidence type="ECO:0000256" key="4">
    <source>
        <dbReference type="PROSITE-ProRule" id="PRU01343"/>
    </source>
</evidence>
<evidence type="ECO:0000256" key="2">
    <source>
        <dbReference type="ARBA" id="ARBA00022771"/>
    </source>
</evidence>
<accession>A0A397YZ63</accession>
<dbReference type="PROSITE" id="PS51999">
    <property type="entry name" value="ZF_GRF"/>
    <property type="match status" value="1"/>
</dbReference>
<keyword evidence="6" id="KW-0472">Membrane</keyword>
<evidence type="ECO:0000256" key="3">
    <source>
        <dbReference type="ARBA" id="ARBA00022833"/>
    </source>
</evidence>
<name>A0A397YZ63_BRACM</name>
<dbReference type="AlphaFoldDB" id="A0A397YZ63"/>
<dbReference type="InterPro" id="IPR010666">
    <property type="entry name" value="Znf_GRF"/>
</dbReference>
<keyword evidence="3" id="KW-0862">Zinc</keyword>
<evidence type="ECO:0000259" key="7">
    <source>
        <dbReference type="PROSITE" id="PS51999"/>
    </source>
</evidence>
<keyword evidence="1" id="KW-0479">Metal-binding</keyword>
<gene>
    <name evidence="8" type="ORF">BRARA_F01273</name>
</gene>
<proteinExistence type="predicted"/>
<evidence type="ECO:0000256" key="5">
    <source>
        <dbReference type="SAM" id="MobiDB-lite"/>
    </source>
</evidence>
<evidence type="ECO:0000256" key="6">
    <source>
        <dbReference type="SAM" id="Phobius"/>
    </source>
</evidence>
<dbReference type="GO" id="GO:0008270">
    <property type="term" value="F:zinc ion binding"/>
    <property type="evidence" value="ECO:0007669"/>
    <property type="project" value="UniProtKB-KW"/>
</dbReference>
<feature type="domain" description="GRF-type" evidence="7">
    <location>
        <begin position="24"/>
        <end position="69"/>
    </location>
</feature>
<feature type="compositionally biased region" description="Basic and acidic residues" evidence="5">
    <location>
        <begin position="154"/>
        <end position="164"/>
    </location>
</feature>
<evidence type="ECO:0000256" key="1">
    <source>
        <dbReference type="ARBA" id="ARBA00022723"/>
    </source>
</evidence>
<feature type="transmembrane region" description="Helical" evidence="6">
    <location>
        <begin position="111"/>
        <end position="131"/>
    </location>
</feature>
<keyword evidence="6" id="KW-1133">Transmembrane helix</keyword>
<protein>
    <recommendedName>
        <fullName evidence="7">GRF-type domain-containing protein</fullName>
    </recommendedName>
</protein>
<keyword evidence="2 4" id="KW-0863">Zinc-finger</keyword>
<dbReference type="Proteomes" id="UP000264353">
    <property type="component" value="Chromosome A6"/>
</dbReference>
<sequence length="183" mass="20783">MSAASSSTTGGWRRIRTPGIPSRCWCGVGVIEIISRSNPNPYRRYYRCLFAASQRLENNNHVFKWVDEAFTDEIHQLNYQVRMLEEEVQSLKATIRNEGDIREGPKKMPMIKISGGCVLLTIVLVVGIMMYKNKSSTQLSHLKLDTETTLTRRFTDSPHLKDNNHLSTTPPLMSSRPSRKATA</sequence>
<reference evidence="8 9" key="1">
    <citation type="submission" date="2018-06" db="EMBL/GenBank/DDBJ databases">
        <title>WGS assembly of Brassica rapa FPsc.</title>
        <authorList>
            <person name="Bowman J."/>
            <person name="Kohchi T."/>
            <person name="Yamato K."/>
            <person name="Jenkins J."/>
            <person name="Shu S."/>
            <person name="Ishizaki K."/>
            <person name="Yamaoka S."/>
            <person name="Nishihama R."/>
            <person name="Nakamura Y."/>
            <person name="Berger F."/>
            <person name="Adam C."/>
            <person name="Aki S."/>
            <person name="Althoff F."/>
            <person name="Araki T."/>
            <person name="Arteaga-Vazquez M."/>
            <person name="Balasubrmanian S."/>
            <person name="Bauer D."/>
            <person name="Boehm C."/>
            <person name="Briginshaw L."/>
            <person name="Caballero-Perez J."/>
            <person name="Catarino B."/>
            <person name="Chen F."/>
            <person name="Chiyoda S."/>
            <person name="Chovatia M."/>
            <person name="Davies K."/>
            <person name="Delmans M."/>
            <person name="Demura T."/>
            <person name="Dierschke T."/>
            <person name="Dolan L."/>
            <person name="Dorantes-Acosta A."/>
            <person name="Eklund D."/>
            <person name="Florent S."/>
            <person name="Flores-Sandoval E."/>
            <person name="Fujiyama A."/>
            <person name="Fukuzawa H."/>
            <person name="Galik B."/>
            <person name="Grimanelli D."/>
            <person name="Grimwood J."/>
            <person name="Grossniklaus U."/>
            <person name="Hamada T."/>
            <person name="Haseloff J."/>
            <person name="Hetherington A."/>
            <person name="Higo A."/>
            <person name="Hirakawa Y."/>
            <person name="Hundley H."/>
            <person name="Ikeda Y."/>
            <person name="Inoue K."/>
            <person name="Inoue S."/>
            <person name="Ishida S."/>
            <person name="Jia Q."/>
            <person name="Kakita M."/>
            <person name="Kanazawa T."/>
            <person name="Kawai Y."/>
            <person name="Kawashima T."/>
            <person name="Kennedy M."/>
            <person name="Kinose K."/>
            <person name="Kinoshita T."/>
            <person name="Kohara Y."/>
            <person name="Koide E."/>
            <person name="Komatsu K."/>
            <person name="Kopischke S."/>
            <person name="Kubo M."/>
            <person name="Kyozuka J."/>
            <person name="Lagercrantz U."/>
            <person name="Lin S."/>
            <person name="Lindquist E."/>
            <person name="Lipzen A."/>
            <person name="Lu C."/>
            <person name="Luna E."/>
            <person name="Martienssen R."/>
            <person name="Minamino N."/>
            <person name="Mizutani M."/>
            <person name="Mizutani M."/>
            <person name="Mochizuki N."/>
            <person name="Monte I."/>
            <person name="Mosher R."/>
            <person name="Nagasaki H."/>
            <person name="Nakagami H."/>
            <person name="Naramoto S."/>
            <person name="Nishitani K."/>
            <person name="Ohtani M."/>
            <person name="Okamoto T."/>
            <person name="Okumura M."/>
            <person name="Phillips J."/>
            <person name="Pollak B."/>
            <person name="Reinders A."/>
            <person name="Roevekamp M."/>
            <person name="Sano R."/>
            <person name="Sawa S."/>
            <person name="Schmid M."/>
            <person name="Shirakawa M."/>
            <person name="Solano R."/>
            <person name="Spunde A."/>
            <person name="Suetsugu N."/>
            <person name="Sugano S."/>
            <person name="Sugiyama A."/>
            <person name="Sun R."/>
            <person name="Suzuki Y."/>
            <person name="Takenaka M."/>
            <person name="Takezawa D."/>
            <person name="Tomogane H."/>
            <person name="Tsuzuki M."/>
            <person name="Ueda T."/>
            <person name="Umeda M."/>
            <person name="Ward J."/>
            <person name="Watanabe Y."/>
            <person name="Yazaki K."/>
            <person name="Yokoyama R."/>
            <person name="Yoshitake Y."/>
            <person name="Yotsui I."/>
            <person name="Zachgo S."/>
            <person name="Schmutz J."/>
        </authorList>
    </citation>
    <scope>NUCLEOTIDE SEQUENCE [LARGE SCALE GENOMIC DNA]</scope>
    <source>
        <strain evidence="9">cv. B-3</strain>
    </source>
</reference>
<feature type="compositionally biased region" description="Polar residues" evidence="5">
    <location>
        <begin position="165"/>
        <end position="176"/>
    </location>
</feature>
<dbReference type="PANTHER" id="PTHR33248">
    <property type="entry name" value="ZINC ION-BINDING PROTEIN"/>
    <property type="match status" value="1"/>
</dbReference>
<keyword evidence="6" id="KW-0812">Transmembrane</keyword>
<organism evidence="8 9">
    <name type="scientific">Brassica campestris</name>
    <name type="common">Field mustard</name>
    <dbReference type="NCBI Taxonomy" id="3711"/>
    <lineage>
        <taxon>Eukaryota</taxon>
        <taxon>Viridiplantae</taxon>
        <taxon>Streptophyta</taxon>
        <taxon>Embryophyta</taxon>
        <taxon>Tracheophyta</taxon>
        <taxon>Spermatophyta</taxon>
        <taxon>Magnoliopsida</taxon>
        <taxon>eudicotyledons</taxon>
        <taxon>Gunneridae</taxon>
        <taxon>Pentapetalae</taxon>
        <taxon>rosids</taxon>
        <taxon>malvids</taxon>
        <taxon>Brassicales</taxon>
        <taxon>Brassicaceae</taxon>
        <taxon>Brassiceae</taxon>
        <taxon>Brassica</taxon>
    </lineage>
</organism>
<evidence type="ECO:0000313" key="8">
    <source>
        <dbReference type="EMBL" id="RID57938.1"/>
    </source>
</evidence>
<dbReference type="EMBL" id="CM010633">
    <property type="protein sequence ID" value="RID57938.1"/>
    <property type="molecule type" value="Genomic_DNA"/>
</dbReference>